<dbReference type="Proteomes" id="UP000013190">
    <property type="component" value="Unassembled WGS sequence"/>
</dbReference>
<comment type="caution">
    <text evidence="2">The sequence shown here is derived from an EMBL/GenBank/DDBJ whole genome shotgun (WGS) entry which is preliminary data.</text>
</comment>
<reference evidence="3" key="1">
    <citation type="submission" date="2013-02" db="EMBL/GenBank/DDBJ databases">
        <title>The Genome Sequence of Acinetobacter sp. NIPH 236.</title>
        <authorList>
            <consortium name="The Broad Institute Genome Sequencing Platform"/>
            <consortium name="The Broad Institute Genome Sequencing Center for Infectious Disease"/>
            <person name="Cerqueira G."/>
            <person name="Feldgarden M."/>
            <person name="Courvalin P."/>
            <person name="Perichon B."/>
            <person name="Grillot-Courvalin C."/>
            <person name="Clermont D."/>
            <person name="Rocha E."/>
            <person name="Yoon E.-J."/>
            <person name="Nemec A."/>
            <person name="Walker B."/>
            <person name="Young S.K."/>
            <person name="Zeng Q."/>
            <person name="Gargeya S."/>
            <person name="Fitzgerald M."/>
            <person name="Haas B."/>
            <person name="Abouelleil A."/>
            <person name="Alvarado L."/>
            <person name="Arachchi H.M."/>
            <person name="Berlin A.M."/>
            <person name="Chapman S.B."/>
            <person name="Dewar J."/>
            <person name="Goldberg J."/>
            <person name="Griggs A."/>
            <person name="Gujja S."/>
            <person name="Hansen M."/>
            <person name="Howarth C."/>
            <person name="Imamovic A."/>
            <person name="Larimer J."/>
            <person name="McCowan C."/>
            <person name="Murphy C."/>
            <person name="Neiman D."/>
            <person name="Pearson M."/>
            <person name="Priest M."/>
            <person name="Roberts A."/>
            <person name="Saif S."/>
            <person name="Shea T."/>
            <person name="Sisk P."/>
            <person name="Sykes S."/>
            <person name="Wortman J."/>
            <person name="Nusbaum C."/>
            <person name="Birren B."/>
        </authorList>
    </citation>
    <scope>NUCLEOTIDE SEQUENCE [LARGE SCALE GENOMIC DNA]</scope>
    <source>
        <strain evidence="3">NIPH 236</strain>
    </source>
</reference>
<evidence type="ECO:0000256" key="1">
    <source>
        <dbReference type="SAM" id="MobiDB-lite"/>
    </source>
</evidence>
<evidence type="ECO:0000313" key="2">
    <source>
        <dbReference type="EMBL" id="ENU27957.1"/>
    </source>
</evidence>
<proteinExistence type="predicted"/>
<sequence length="286" mass="34039">MFLINTNISLNLKSRGFKKNELNLTLLKIWERQIINGHTPYKSNRKGSKVSSGNNRVRAKNTPTQIRTKKNDRKYFRDLNYKESLLFTMTRKLKEAQNIVNEVNQYGSNGFTYNFDDGLSVDPLIFKRLPEPLKTRVLNEIKSINRLFQISYELELQTRLYNAYFYLMEMKWQKYKILNIPLTEARISAQEWREYALNEIICCQGAIIKIENNLITRGQFIYYYHNDTQYIMSDVEKQGERLFLKDDYKISFSEWLKTDRSISLEMSDLNLTFPFNGLICKKQAQY</sequence>
<keyword evidence="3" id="KW-1185">Reference proteome</keyword>
<organism evidence="2 3">
    <name type="scientific">Acinetobacter modestus</name>
    <dbReference type="NCBI Taxonomy" id="1776740"/>
    <lineage>
        <taxon>Bacteria</taxon>
        <taxon>Pseudomonadati</taxon>
        <taxon>Pseudomonadota</taxon>
        <taxon>Gammaproteobacteria</taxon>
        <taxon>Moraxellales</taxon>
        <taxon>Moraxellaceae</taxon>
        <taxon>Acinetobacter</taxon>
    </lineage>
</organism>
<accession>A0ABN0JRX7</accession>
<evidence type="ECO:0000313" key="3">
    <source>
        <dbReference type="Proteomes" id="UP000013190"/>
    </source>
</evidence>
<dbReference type="EMBL" id="APOJ01000016">
    <property type="protein sequence ID" value="ENU27957.1"/>
    <property type="molecule type" value="Genomic_DNA"/>
</dbReference>
<evidence type="ECO:0008006" key="4">
    <source>
        <dbReference type="Google" id="ProtNLM"/>
    </source>
</evidence>
<feature type="compositionally biased region" description="Polar residues" evidence="1">
    <location>
        <begin position="49"/>
        <end position="61"/>
    </location>
</feature>
<reference evidence="2 3" key="2">
    <citation type="journal article" date="2016" name="Int. J. Syst. Evol. Microbiol.">
        <title>Taxonomy of haemolytic and/or proteolytic strains of the genus Acinetobacter with the proposal of Acinetobacter courvalinii sp. nov. (genomic species 14 sensu Bouvet &amp; Jeanjean), Acinetobacter dispersus sp. nov. (genomic species 17), Acinetobacter modestus sp. nov., Acinetobacter proteolyticus sp. nov. and Acinetobacter vivianii sp. nov.</title>
        <authorList>
            <person name="Nemec A."/>
            <person name="Radolfova-Krizova L."/>
            <person name="Maixnerova M."/>
            <person name="Vrestiakova E."/>
            <person name="Jezek P."/>
            <person name="Sedo O."/>
        </authorList>
    </citation>
    <scope>NUCLEOTIDE SEQUENCE [LARGE SCALE GENOMIC DNA]</scope>
    <source>
        <strain evidence="2 3">NIPH 236</strain>
    </source>
</reference>
<dbReference type="RefSeq" id="WP_004660028.1">
    <property type="nucleotide sequence ID" value="NZ_BMDV01000003.1"/>
</dbReference>
<protein>
    <recommendedName>
        <fullName evidence="4">Transposase</fullName>
    </recommendedName>
</protein>
<gene>
    <name evidence="2" type="ORF">F992_00789</name>
</gene>
<feature type="region of interest" description="Disordered" evidence="1">
    <location>
        <begin position="40"/>
        <end position="61"/>
    </location>
</feature>
<name>A0ABN0JRX7_9GAMM</name>
<dbReference type="GeneID" id="92834210"/>